<dbReference type="RefSeq" id="WP_188596985.1">
    <property type="nucleotide sequence ID" value="NZ_BMNL01000004.1"/>
</dbReference>
<evidence type="ECO:0000256" key="3">
    <source>
        <dbReference type="ARBA" id="ARBA00022679"/>
    </source>
</evidence>
<accession>A0A830GX10</accession>
<dbReference type="GO" id="GO:0005829">
    <property type="term" value="C:cytosol"/>
    <property type="evidence" value="ECO:0007669"/>
    <property type="project" value="TreeGrafter"/>
</dbReference>
<dbReference type="EMBL" id="BMNL01000004">
    <property type="protein sequence ID" value="GGP22147.1"/>
    <property type="molecule type" value="Genomic_DNA"/>
</dbReference>
<evidence type="ECO:0000259" key="4">
    <source>
        <dbReference type="Pfam" id="PF01048"/>
    </source>
</evidence>
<dbReference type="GO" id="GO:0016763">
    <property type="term" value="F:pentosyltransferase activity"/>
    <property type="evidence" value="ECO:0007669"/>
    <property type="project" value="InterPro"/>
</dbReference>
<reference evidence="5" key="2">
    <citation type="submission" date="2020-09" db="EMBL/GenBank/DDBJ databases">
        <authorList>
            <person name="Sun Q."/>
            <person name="Ohkuma M."/>
        </authorList>
    </citation>
    <scope>NUCLEOTIDE SEQUENCE</scope>
    <source>
        <strain evidence="5">JCM 10088</strain>
    </source>
</reference>
<dbReference type="Pfam" id="PF01048">
    <property type="entry name" value="PNP_UDP_1"/>
    <property type="match status" value="1"/>
</dbReference>
<protein>
    <submittedName>
        <fullName evidence="5">5'-methylthioadenosine phosphorylase</fullName>
    </submittedName>
</protein>
<dbReference type="GO" id="GO:0009164">
    <property type="term" value="P:nucleoside catabolic process"/>
    <property type="evidence" value="ECO:0007669"/>
    <property type="project" value="UniProtKB-ARBA"/>
</dbReference>
<dbReference type="InterPro" id="IPR000845">
    <property type="entry name" value="Nucleoside_phosphorylase_d"/>
</dbReference>
<gene>
    <name evidence="5" type="ORF">GCM10007981_17040</name>
</gene>
<dbReference type="SUPFAM" id="SSF53167">
    <property type="entry name" value="Purine and uridine phosphorylases"/>
    <property type="match status" value="1"/>
</dbReference>
<dbReference type="Gene3D" id="3.40.50.1580">
    <property type="entry name" value="Nucleoside phosphorylase domain"/>
    <property type="match status" value="1"/>
</dbReference>
<reference evidence="5" key="1">
    <citation type="journal article" date="2014" name="Int. J. Syst. Evol. Microbiol.">
        <title>Complete genome sequence of Corynebacterium casei LMG S-19264T (=DSM 44701T), isolated from a smear-ripened cheese.</title>
        <authorList>
            <consortium name="US DOE Joint Genome Institute (JGI-PGF)"/>
            <person name="Walter F."/>
            <person name="Albersmeier A."/>
            <person name="Kalinowski J."/>
            <person name="Ruckert C."/>
        </authorList>
    </citation>
    <scope>NUCLEOTIDE SEQUENCE</scope>
    <source>
        <strain evidence="5">JCM 10088</strain>
    </source>
</reference>
<feature type="domain" description="Nucleoside phosphorylase" evidence="4">
    <location>
        <begin position="17"/>
        <end position="206"/>
    </location>
</feature>
<evidence type="ECO:0000256" key="1">
    <source>
        <dbReference type="ARBA" id="ARBA00010456"/>
    </source>
</evidence>
<organism evidence="5 6">
    <name type="scientific">Thermocladium modestius</name>
    <dbReference type="NCBI Taxonomy" id="62609"/>
    <lineage>
        <taxon>Archaea</taxon>
        <taxon>Thermoproteota</taxon>
        <taxon>Thermoprotei</taxon>
        <taxon>Thermoproteales</taxon>
        <taxon>Thermoproteaceae</taxon>
        <taxon>Thermocladium</taxon>
    </lineage>
</organism>
<evidence type="ECO:0000256" key="2">
    <source>
        <dbReference type="ARBA" id="ARBA00022676"/>
    </source>
</evidence>
<evidence type="ECO:0000313" key="6">
    <source>
        <dbReference type="Proteomes" id="UP000610960"/>
    </source>
</evidence>
<dbReference type="PANTHER" id="PTHR43691:SF11">
    <property type="entry name" value="FI09636P-RELATED"/>
    <property type="match status" value="1"/>
</dbReference>
<dbReference type="InterPro" id="IPR018016">
    <property type="entry name" value="Nucleoside_phosphorylase_CS"/>
</dbReference>
<dbReference type="Proteomes" id="UP000610960">
    <property type="component" value="Unassembled WGS sequence"/>
</dbReference>
<keyword evidence="6" id="KW-1185">Reference proteome</keyword>
<dbReference type="OrthoDB" id="372263at2157"/>
<proteinExistence type="inferred from homology"/>
<comment type="similarity">
    <text evidence="1">Belongs to the PNP/UDP phosphorylase family.</text>
</comment>
<evidence type="ECO:0000313" key="5">
    <source>
        <dbReference type="EMBL" id="GGP22147.1"/>
    </source>
</evidence>
<dbReference type="PROSITE" id="PS01232">
    <property type="entry name" value="PNP_UDP_1"/>
    <property type="match status" value="1"/>
</dbReference>
<dbReference type="PANTHER" id="PTHR43691">
    <property type="entry name" value="URIDINE PHOSPHORYLASE"/>
    <property type="match status" value="1"/>
</dbReference>
<keyword evidence="2" id="KW-0328">Glycosyltransferase</keyword>
<dbReference type="AlphaFoldDB" id="A0A830GX10"/>
<keyword evidence="3" id="KW-0808">Transferase</keyword>
<comment type="caution">
    <text evidence="5">The sequence shown here is derived from an EMBL/GenBank/DDBJ whole genome shotgun (WGS) entry which is preliminary data.</text>
</comment>
<name>A0A830GX10_9CREN</name>
<dbReference type="InterPro" id="IPR035994">
    <property type="entry name" value="Nucleoside_phosphorylase_sf"/>
</dbReference>
<sequence length="234" mass="24086">MSPVHLKARKGEVASNAVLAGDPGRIRLLSRLLTNPRTVNTNRGFLVVTGERGGVEITLASHGIGGPSAAIVLEELIRLGASNIVRLGTAGGVTANPGEYLVARGAAYLPGGLYEQYLGRLSYPAAADPSLHLALIDEVKKRGLPAREGVVYSSDAFYAENRLDASSLAGLGVAGVEMECGAILVIASIRGARAGCVLMISNKLGGAFLPTRAIGDMALKAGDAVMAALSRLGR</sequence>